<name>A0ABS4RSJ6_PAEXY</name>
<dbReference type="EMBL" id="JAGIKV010000007">
    <property type="protein sequence ID" value="MBP2245856.1"/>
    <property type="molecule type" value="Genomic_DNA"/>
</dbReference>
<keyword evidence="2" id="KW-1185">Reference proteome</keyword>
<evidence type="ECO:0000313" key="1">
    <source>
        <dbReference type="EMBL" id="MBP2245856.1"/>
    </source>
</evidence>
<protein>
    <submittedName>
        <fullName evidence="1">Uncharacterized protein</fullName>
    </submittedName>
</protein>
<accession>A0ABS4RSJ6</accession>
<reference evidence="1 2" key="1">
    <citation type="submission" date="2021-03" db="EMBL/GenBank/DDBJ databases">
        <title>Genomic Encyclopedia of Type Strains, Phase IV (KMG-IV): sequencing the most valuable type-strain genomes for metagenomic binning, comparative biology and taxonomic classification.</title>
        <authorList>
            <person name="Goeker M."/>
        </authorList>
    </citation>
    <scope>NUCLEOTIDE SEQUENCE [LARGE SCALE GENOMIC DNA]</scope>
    <source>
        <strain evidence="1 2">DSM 21292</strain>
    </source>
</reference>
<comment type="caution">
    <text evidence="1">The sequence shown here is derived from an EMBL/GenBank/DDBJ whole genome shotgun (WGS) entry which is preliminary data.</text>
</comment>
<dbReference type="Proteomes" id="UP000810207">
    <property type="component" value="Unassembled WGS sequence"/>
</dbReference>
<sequence>MTVTSIINQILIIEYDPSYAAVRKTVEAGWPTGVWF</sequence>
<organism evidence="1 2">
    <name type="scientific">Paenibacillus xylanexedens</name>
    <dbReference type="NCBI Taxonomy" id="528191"/>
    <lineage>
        <taxon>Bacteria</taxon>
        <taxon>Bacillati</taxon>
        <taxon>Bacillota</taxon>
        <taxon>Bacilli</taxon>
        <taxon>Bacillales</taxon>
        <taxon>Paenibacillaceae</taxon>
        <taxon>Paenibacillus</taxon>
    </lineage>
</organism>
<gene>
    <name evidence="1" type="ORF">J2Z28_002474</name>
</gene>
<evidence type="ECO:0000313" key="2">
    <source>
        <dbReference type="Proteomes" id="UP000810207"/>
    </source>
</evidence>
<proteinExistence type="predicted"/>